<reference evidence="1 2" key="1">
    <citation type="journal article" date="2019" name="Sci. Rep.">
        <title>Orb-weaving spider Araneus ventricosus genome elucidates the spidroin gene catalogue.</title>
        <authorList>
            <person name="Kono N."/>
            <person name="Nakamura H."/>
            <person name="Ohtoshi R."/>
            <person name="Moran D.A.P."/>
            <person name="Shinohara A."/>
            <person name="Yoshida Y."/>
            <person name="Fujiwara M."/>
            <person name="Mori M."/>
            <person name="Tomita M."/>
            <person name="Arakawa K."/>
        </authorList>
    </citation>
    <scope>NUCLEOTIDE SEQUENCE [LARGE SCALE GENOMIC DNA]</scope>
</reference>
<organism evidence="1 2">
    <name type="scientific">Araneus ventricosus</name>
    <name type="common">Orbweaver spider</name>
    <name type="synonym">Epeira ventricosa</name>
    <dbReference type="NCBI Taxonomy" id="182803"/>
    <lineage>
        <taxon>Eukaryota</taxon>
        <taxon>Metazoa</taxon>
        <taxon>Ecdysozoa</taxon>
        <taxon>Arthropoda</taxon>
        <taxon>Chelicerata</taxon>
        <taxon>Arachnida</taxon>
        <taxon>Araneae</taxon>
        <taxon>Araneomorphae</taxon>
        <taxon>Entelegynae</taxon>
        <taxon>Araneoidea</taxon>
        <taxon>Araneidae</taxon>
        <taxon>Araneus</taxon>
    </lineage>
</organism>
<comment type="caution">
    <text evidence="1">The sequence shown here is derived from an EMBL/GenBank/DDBJ whole genome shotgun (WGS) entry which is preliminary data.</text>
</comment>
<keyword evidence="2" id="KW-1185">Reference proteome</keyword>
<name>A0A4Y2PTQ1_ARAVE</name>
<accession>A0A4Y2PTQ1</accession>
<dbReference type="Proteomes" id="UP000499080">
    <property type="component" value="Unassembled WGS sequence"/>
</dbReference>
<evidence type="ECO:0000313" key="2">
    <source>
        <dbReference type="Proteomes" id="UP000499080"/>
    </source>
</evidence>
<dbReference type="AlphaFoldDB" id="A0A4Y2PTQ1"/>
<sequence>MISLESCRLRRSEDIYVFTDEFHCSTNFMPGDEVICDSFQPFLFEIWRWLPYMPRHCEDTLHGTVKCHVNFITAALTAVREVKSFEVGKERVMFREEDNILSLIQVMGRKLTEDMML</sequence>
<proteinExistence type="predicted"/>
<protein>
    <submittedName>
        <fullName evidence="1">Uncharacterized protein</fullName>
    </submittedName>
</protein>
<gene>
    <name evidence="1" type="ORF">AVEN_37966_1</name>
</gene>
<dbReference type="EMBL" id="BGPR01012109">
    <property type="protein sequence ID" value="GBN54601.1"/>
    <property type="molecule type" value="Genomic_DNA"/>
</dbReference>
<evidence type="ECO:0000313" key="1">
    <source>
        <dbReference type="EMBL" id="GBN54601.1"/>
    </source>
</evidence>